<dbReference type="PANTHER" id="PTHR10859:SF91">
    <property type="entry name" value="DOLICHYL-PHOSPHATE BETA-GLUCOSYLTRANSFERASE"/>
    <property type="match status" value="1"/>
</dbReference>
<dbReference type="AlphaFoldDB" id="A0A1J4RQH4"/>
<keyword evidence="11" id="KW-0472">Membrane</keyword>
<keyword evidence="5" id="KW-0328">Glycosyltransferase</keyword>
<comment type="similarity">
    <text evidence="3">Belongs to the glycosyltransferase 2 family.</text>
</comment>
<gene>
    <name evidence="14" type="ORF">AUJ59_00965</name>
</gene>
<evidence type="ECO:0000256" key="7">
    <source>
        <dbReference type="ARBA" id="ARBA00022692"/>
    </source>
</evidence>
<evidence type="ECO:0000256" key="8">
    <source>
        <dbReference type="ARBA" id="ARBA00022824"/>
    </source>
</evidence>
<dbReference type="Proteomes" id="UP000183144">
    <property type="component" value="Unassembled WGS sequence"/>
</dbReference>
<dbReference type="InterPro" id="IPR001173">
    <property type="entry name" value="Glyco_trans_2-like"/>
</dbReference>
<dbReference type="Pfam" id="PF00535">
    <property type="entry name" value="Glycos_transf_2"/>
    <property type="match status" value="1"/>
</dbReference>
<dbReference type="Gene3D" id="3.90.550.10">
    <property type="entry name" value="Spore Coat Polysaccharide Biosynthesis Protein SpsA, Chain A"/>
    <property type="match status" value="1"/>
</dbReference>
<keyword evidence="9" id="KW-0735">Signal-anchor</keyword>
<comment type="catalytic activity">
    <reaction evidence="12">
        <text>a di-trans,poly-cis-dolichyl phosphate + UDP-alpha-D-glucose = a di-trans,poly-cis-dolichyl beta-D-glucosyl phosphate + UDP</text>
        <dbReference type="Rhea" id="RHEA:15401"/>
        <dbReference type="Rhea" id="RHEA-COMP:19498"/>
        <dbReference type="Rhea" id="RHEA-COMP:19502"/>
        <dbReference type="ChEBI" id="CHEBI:57525"/>
        <dbReference type="ChEBI" id="CHEBI:57683"/>
        <dbReference type="ChEBI" id="CHEBI:58223"/>
        <dbReference type="ChEBI" id="CHEBI:58885"/>
        <dbReference type="EC" id="2.4.1.117"/>
    </reaction>
    <physiologicalReaction direction="left-to-right" evidence="12">
        <dbReference type="Rhea" id="RHEA:15402"/>
    </physiologicalReaction>
</comment>
<keyword evidence="7" id="KW-0812">Transmembrane</keyword>
<evidence type="ECO:0000256" key="10">
    <source>
        <dbReference type="ARBA" id="ARBA00022989"/>
    </source>
</evidence>
<keyword evidence="8" id="KW-0256">Endoplasmic reticulum</keyword>
<keyword evidence="10" id="KW-1133">Transmembrane helix</keyword>
<dbReference type="PANTHER" id="PTHR10859">
    <property type="entry name" value="GLYCOSYL TRANSFERASE"/>
    <property type="match status" value="1"/>
</dbReference>
<dbReference type="EC" id="2.4.1.117" evidence="4"/>
<feature type="domain" description="Glycosyltransferase 2-like" evidence="13">
    <location>
        <begin position="4"/>
        <end position="160"/>
    </location>
</feature>
<dbReference type="EMBL" id="MNUI01000020">
    <property type="protein sequence ID" value="OIN89641.1"/>
    <property type="molecule type" value="Genomic_DNA"/>
</dbReference>
<dbReference type="GO" id="GO:0006487">
    <property type="term" value="P:protein N-linked glycosylation"/>
    <property type="evidence" value="ECO:0007669"/>
    <property type="project" value="TreeGrafter"/>
</dbReference>
<evidence type="ECO:0000256" key="9">
    <source>
        <dbReference type="ARBA" id="ARBA00022968"/>
    </source>
</evidence>
<evidence type="ECO:0000313" key="15">
    <source>
        <dbReference type="Proteomes" id="UP000183144"/>
    </source>
</evidence>
<evidence type="ECO:0000256" key="2">
    <source>
        <dbReference type="ARBA" id="ARBA00004922"/>
    </source>
</evidence>
<dbReference type="CDD" id="cd04188">
    <property type="entry name" value="DPG_synthase"/>
    <property type="match status" value="1"/>
</dbReference>
<keyword evidence="6" id="KW-0808">Transferase</keyword>
<evidence type="ECO:0000256" key="6">
    <source>
        <dbReference type="ARBA" id="ARBA00022679"/>
    </source>
</evidence>
<evidence type="ECO:0000256" key="11">
    <source>
        <dbReference type="ARBA" id="ARBA00023136"/>
    </source>
</evidence>
<dbReference type="SUPFAM" id="SSF53448">
    <property type="entry name" value="Nucleotide-diphospho-sugar transferases"/>
    <property type="match status" value="1"/>
</dbReference>
<comment type="caution">
    <text evidence="14">The sequence shown here is derived from an EMBL/GenBank/DDBJ whole genome shotgun (WGS) entry which is preliminary data.</text>
</comment>
<protein>
    <recommendedName>
        <fullName evidence="4">dolichyl-phosphate beta-glucosyltransferase</fullName>
        <ecNumber evidence="4">2.4.1.117</ecNumber>
    </recommendedName>
</protein>
<evidence type="ECO:0000256" key="12">
    <source>
        <dbReference type="ARBA" id="ARBA00045097"/>
    </source>
</evidence>
<evidence type="ECO:0000256" key="3">
    <source>
        <dbReference type="ARBA" id="ARBA00006739"/>
    </source>
</evidence>
<evidence type="ECO:0000256" key="4">
    <source>
        <dbReference type="ARBA" id="ARBA00012583"/>
    </source>
</evidence>
<evidence type="ECO:0000313" key="14">
    <source>
        <dbReference type="EMBL" id="OIN89641.1"/>
    </source>
</evidence>
<evidence type="ECO:0000256" key="1">
    <source>
        <dbReference type="ARBA" id="ARBA00004389"/>
    </source>
</evidence>
<name>A0A1J4RQH4_9BACT</name>
<dbReference type="InterPro" id="IPR035518">
    <property type="entry name" value="DPG_synthase"/>
</dbReference>
<comment type="pathway">
    <text evidence="2">Protein modification; protein glycosylation.</text>
</comment>
<evidence type="ECO:0000259" key="13">
    <source>
        <dbReference type="Pfam" id="PF00535"/>
    </source>
</evidence>
<dbReference type="InterPro" id="IPR029044">
    <property type="entry name" value="Nucleotide-diphossugar_trans"/>
</dbReference>
<sequence length="221" mass="24898">MKLSVIIPVYNEAKRLPAALAICRRHPDWEIIFVDDGSTDATAKMIKKAGFKLITYPRNQGKGYALKQGVAAAAGPLILITDVDFSTPIIELPKLLCVKADIVIGSRKTAGAKITRHQPRLREFLGKQFTNLTNFWLGTKVSDVTCGFKLFKAPIAKKLFALSKIKRWGYDAEIIYLAKKLNYQITEVPVTWHNDERTKVALFPDVFRSLLDLLLIRLYHG</sequence>
<reference evidence="14 15" key="1">
    <citation type="journal article" date="2016" name="Environ. Microbiol.">
        <title>Genomic resolution of a cold subsurface aquifer community provides metabolic insights for novel microbes adapted to high CO concentrations.</title>
        <authorList>
            <person name="Probst A.J."/>
            <person name="Castelle C.J."/>
            <person name="Singh A."/>
            <person name="Brown C.T."/>
            <person name="Anantharaman K."/>
            <person name="Sharon I."/>
            <person name="Hug L.A."/>
            <person name="Burstein D."/>
            <person name="Emerson J.B."/>
            <person name="Thomas B.C."/>
            <person name="Banfield J.F."/>
        </authorList>
    </citation>
    <scope>NUCLEOTIDE SEQUENCE [LARGE SCALE GENOMIC DNA]</scope>
    <source>
        <strain evidence="14">CG1_02_47_37</strain>
    </source>
</reference>
<evidence type="ECO:0000256" key="5">
    <source>
        <dbReference type="ARBA" id="ARBA00022676"/>
    </source>
</evidence>
<proteinExistence type="inferred from homology"/>
<dbReference type="STRING" id="1805034.AUJ59_00965"/>
<organism evidence="14 15">
    <name type="scientific">Candidatus Beckwithbacteria bacterium CG1_02_47_37</name>
    <dbReference type="NCBI Taxonomy" id="1805034"/>
    <lineage>
        <taxon>Bacteria</taxon>
        <taxon>Candidatus Beckwithiibacteriota</taxon>
    </lineage>
</organism>
<comment type="subcellular location">
    <subcellularLocation>
        <location evidence="1">Endoplasmic reticulum membrane</location>
        <topology evidence="1">Single-pass membrane protein</topology>
    </subcellularLocation>
</comment>
<dbReference type="GO" id="GO:0004581">
    <property type="term" value="F:dolichyl-phosphate beta-glucosyltransferase activity"/>
    <property type="evidence" value="ECO:0007669"/>
    <property type="project" value="UniProtKB-EC"/>
</dbReference>
<accession>A0A1J4RQH4</accession>